<evidence type="ECO:0000256" key="1">
    <source>
        <dbReference type="SAM" id="Phobius"/>
    </source>
</evidence>
<evidence type="ECO:0000313" key="2">
    <source>
        <dbReference type="EMBL" id="AYR06291.1"/>
    </source>
</evidence>
<name>A0A3G3MHK3_9FLOR</name>
<protein>
    <recommendedName>
        <fullName evidence="3">Transmembrane protein</fullName>
    </recommendedName>
</protein>
<keyword evidence="1" id="KW-0812">Transmembrane</keyword>
<feature type="transmembrane region" description="Helical" evidence="1">
    <location>
        <begin position="127"/>
        <end position="149"/>
    </location>
</feature>
<gene>
    <name evidence="2" type="primary">ycf92</name>
</gene>
<dbReference type="EMBL" id="MH281629">
    <property type="protein sequence ID" value="AYR06291.1"/>
    <property type="molecule type" value="Genomic_DNA"/>
</dbReference>
<keyword evidence="1" id="KW-0472">Membrane</keyword>
<sequence length="255" mass="30212">MKFFQVVCQYQYLHSPKTWLHKKYHNVKVTLFLFHLLLIPHVKLYYLIISSVTISIILFSLKLNIEIQTNMFKTLLFCFLTLSINGKNQSVDKRNLYKTRVGTYKFNIESLYKTLVHRKLEVEIPELLLRTLLISYIYIISIKIMMLTIKYEKIVTSITLPMRQLKHHVIQDVIFTTILGLQFLDTLSTQVTLLYIAYKIRGQNCNIDIYYSTRIKYLFVKDFFIVLAHYITALSSSLHNRDINLQNLHCLDVCD</sequence>
<dbReference type="AlphaFoldDB" id="A0A3G3MHK3"/>
<geneLocation type="plastid" evidence="2"/>
<proteinExistence type="predicted"/>
<keyword evidence="2" id="KW-0934">Plastid</keyword>
<feature type="transmembrane region" description="Helical" evidence="1">
    <location>
        <begin position="169"/>
        <end position="197"/>
    </location>
</feature>
<accession>A0A3G3MHK3</accession>
<feature type="transmembrane region" description="Helical" evidence="1">
    <location>
        <begin position="44"/>
        <end position="65"/>
    </location>
</feature>
<organism evidence="2">
    <name type="scientific">Renouxia sp</name>
    <dbReference type="NCBI Taxonomy" id="2485823"/>
    <lineage>
        <taxon>Eukaryota</taxon>
        <taxon>Rhodophyta</taxon>
        <taxon>Florideophyceae</taxon>
        <taxon>Corallinophycidae</taxon>
        <taxon>Rhodogorgonales</taxon>
        <taxon>Rhodogorgonaceae</taxon>
        <taxon>Renouxia</taxon>
    </lineage>
</organism>
<reference evidence="2" key="1">
    <citation type="journal article" date="2018" name="Genome Biol. Evol.">
        <title>Mitochondrial and Plastid Genomes from Coralline Red Algae Provide Insights into the Incongruent Evolutionary Histories of Organelles.</title>
        <authorList>
            <person name="Lee J."/>
            <person name="Song H.J."/>
            <person name="In Park S."/>
            <person name="Lee Y.M."/>
            <person name="Jeong S.Y."/>
            <person name="Oh Cho T."/>
            <person name="Kim J.H."/>
            <person name="Choi H.G."/>
            <person name="Choi C.G."/>
            <person name="Nelson W.A."/>
            <person name="Fredericq S."/>
            <person name="Bhattacharya D."/>
            <person name="Su Yoon H."/>
        </authorList>
    </citation>
    <scope>NUCLEOTIDE SEQUENCE</scope>
</reference>
<feature type="transmembrane region" description="Helical" evidence="1">
    <location>
        <begin position="218"/>
        <end position="238"/>
    </location>
</feature>
<evidence type="ECO:0008006" key="3">
    <source>
        <dbReference type="Google" id="ProtNLM"/>
    </source>
</evidence>
<keyword evidence="1" id="KW-1133">Transmembrane helix</keyword>